<dbReference type="OrthoDB" id="410701at2759"/>
<name>A0A5J5BVW3_9ASTE</name>
<reference evidence="1 2" key="1">
    <citation type="submission" date="2019-09" db="EMBL/GenBank/DDBJ databases">
        <title>A chromosome-level genome assembly of the Chinese tupelo Nyssa sinensis.</title>
        <authorList>
            <person name="Yang X."/>
            <person name="Kang M."/>
            <person name="Yang Y."/>
            <person name="Xiong H."/>
            <person name="Wang M."/>
            <person name="Zhang Z."/>
            <person name="Wang Z."/>
            <person name="Wu H."/>
            <person name="Ma T."/>
            <person name="Liu J."/>
            <person name="Xi Z."/>
        </authorList>
    </citation>
    <scope>NUCLEOTIDE SEQUENCE [LARGE SCALE GENOMIC DNA]</scope>
    <source>
        <strain evidence="1">J267</strain>
        <tissue evidence="1">Leaf</tissue>
    </source>
</reference>
<proteinExistence type="predicted"/>
<organism evidence="1 2">
    <name type="scientific">Nyssa sinensis</name>
    <dbReference type="NCBI Taxonomy" id="561372"/>
    <lineage>
        <taxon>Eukaryota</taxon>
        <taxon>Viridiplantae</taxon>
        <taxon>Streptophyta</taxon>
        <taxon>Embryophyta</taxon>
        <taxon>Tracheophyta</taxon>
        <taxon>Spermatophyta</taxon>
        <taxon>Magnoliopsida</taxon>
        <taxon>eudicotyledons</taxon>
        <taxon>Gunneridae</taxon>
        <taxon>Pentapetalae</taxon>
        <taxon>asterids</taxon>
        <taxon>Cornales</taxon>
        <taxon>Nyssaceae</taxon>
        <taxon>Nyssa</taxon>
    </lineage>
</organism>
<protein>
    <submittedName>
        <fullName evidence="1">Uncharacterized protein</fullName>
    </submittedName>
</protein>
<evidence type="ECO:0000313" key="2">
    <source>
        <dbReference type="Proteomes" id="UP000325577"/>
    </source>
</evidence>
<dbReference type="AlphaFoldDB" id="A0A5J5BVW3"/>
<dbReference type="EMBL" id="CM018033">
    <property type="protein sequence ID" value="KAA8545722.1"/>
    <property type="molecule type" value="Genomic_DNA"/>
</dbReference>
<sequence length="99" mass="11733">MAWRDVVLRAEKLTAEVAVEKGIINSAHASVEDTMKAALRLREELVSRKWDGHVYAQNRKHKRKQSKQRHIISDLFWNWRLLKPYKRQNSSLLILLILM</sequence>
<accession>A0A5J5BVW3</accession>
<dbReference type="Proteomes" id="UP000325577">
    <property type="component" value="Linkage Group LG10"/>
</dbReference>
<gene>
    <name evidence="1" type="ORF">F0562_020827</name>
</gene>
<keyword evidence="2" id="KW-1185">Reference proteome</keyword>
<evidence type="ECO:0000313" key="1">
    <source>
        <dbReference type="EMBL" id="KAA8545722.1"/>
    </source>
</evidence>